<evidence type="ECO:0000259" key="2">
    <source>
        <dbReference type="Pfam" id="PF04773"/>
    </source>
</evidence>
<dbReference type="InterPro" id="IPR032508">
    <property type="entry name" value="FecR_C"/>
</dbReference>
<evidence type="ECO:0000313" key="5">
    <source>
        <dbReference type="Proteomes" id="UP000223749"/>
    </source>
</evidence>
<keyword evidence="1" id="KW-0812">Transmembrane</keyword>
<evidence type="ECO:0000259" key="3">
    <source>
        <dbReference type="Pfam" id="PF16344"/>
    </source>
</evidence>
<dbReference type="Gene3D" id="3.55.50.30">
    <property type="match status" value="1"/>
</dbReference>
<dbReference type="Pfam" id="PF04773">
    <property type="entry name" value="FecR"/>
    <property type="match status" value="1"/>
</dbReference>
<reference evidence="4 5" key="1">
    <citation type="submission" date="2017-10" db="EMBL/GenBank/DDBJ databases">
        <title>Whole genome of Pedobacter ginsengisoli T01R-27 isolated from tomato rhizosphere.</title>
        <authorList>
            <person name="Weon H.-Y."/>
            <person name="Lee S.A."/>
            <person name="Sang M.K."/>
            <person name="Song J."/>
        </authorList>
    </citation>
    <scope>NUCLEOTIDE SEQUENCE [LARGE SCALE GENOMIC DNA]</scope>
    <source>
        <strain evidence="4 5">T01R-27</strain>
    </source>
</reference>
<feature type="domain" description="Protein FecR C-terminal" evidence="3">
    <location>
        <begin position="291"/>
        <end position="354"/>
    </location>
</feature>
<name>A0A2D1U848_9SPHI</name>
<organism evidence="4 5">
    <name type="scientific">Pedobacter ginsengisoli</name>
    <dbReference type="NCBI Taxonomy" id="363852"/>
    <lineage>
        <taxon>Bacteria</taxon>
        <taxon>Pseudomonadati</taxon>
        <taxon>Bacteroidota</taxon>
        <taxon>Sphingobacteriia</taxon>
        <taxon>Sphingobacteriales</taxon>
        <taxon>Sphingobacteriaceae</taxon>
        <taxon>Pedobacter</taxon>
    </lineage>
</organism>
<dbReference type="Pfam" id="PF16344">
    <property type="entry name" value="FecR_C"/>
    <property type="match status" value="1"/>
</dbReference>
<evidence type="ECO:0000313" key="4">
    <source>
        <dbReference type="EMBL" id="ATP57778.1"/>
    </source>
</evidence>
<protein>
    <submittedName>
        <fullName evidence="4">Anti-sigma factor</fullName>
    </submittedName>
</protein>
<feature type="transmembrane region" description="Helical" evidence="1">
    <location>
        <begin position="91"/>
        <end position="109"/>
    </location>
</feature>
<keyword evidence="1" id="KW-0472">Membrane</keyword>
<dbReference type="AlphaFoldDB" id="A0A2D1U848"/>
<proteinExistence type="predicted"/>
<dbReference type="PIRSF" id="PIRSF018266">
    <property type="entry name" value="FecR"/>
    <property type="match status" value="1"/>
</dbReference>
<evidence type="ECO:0000256" key="1">
    <source>
        <dbReference type="SAM" id="Phobius"/>
    </source>
</evidence>
<dbReference type="EMBL" id="CP024091">
    <property type="protein sequence ID" value="ATP57778.1"/>
    <property type="molecule type" value="Genomic_DNA"/>
</dbReference>
<dbReference type="PANTHER" id="PTHR30273">
    <property type="entry name" value="PERIPLASMIC SIGNAL SENSOR AND SIGMA FACTOR ACTIVATOR FECR-RELATED"/>
    <property type="match status" value="1"/>
</dbReference>
<accession>A0A2D1U848</accession>
<feature type="domain" description="FecR protein" evidence="2">
    <location>
        <begin position="127"/>
        <end position="217"/>
    </location>
</feature>
<dbReference type="InterPro" id="IPR006860">
    <property type="entry name" value="FecR"/>
</dbReference>
<dbReference type="Proteomes" id="UP000223749">
    <property type="component" value="Chromosome"/>
</dbReference>
<gene>
    <name evidence="4" type="ORF">CPT03_15550</name>
</gene>
<keyword evidence="5" id="KW-1185">Reference proteome</keyword>
<dbReference type="InterPro" id="IPR012373">
    <property type="entry name" value="Ferrdict_sens_TM"/>
</dbReference>
<dbReference type="GO" id="GO:0016989">
    <property type="term" value="F:sigma factor antagonist activity"/>
    <property type="evidence" value="ECO:0007669"/>
    <property type="project" value="TreeGrafter"/>
</dbReference>
<dbReference type="KEGG" id="pgs:CPT03_15550"/>
<keyword evidence="1" id="KW-1133">Transmembrane helix</keyword>
<dbReference type="PANTHER" id="PTHR30273:SF2">
    <property type="entry name" value="PROTEIN FECR"/>
    <property type="match status" value="1"/>
</dbReference>
<dbReference type="Gene3D" id="2.60.120.1440">
    <property type="match status" value="1"/>
</dbReference>
<dbReference type="RefSeq" id="WP_099439691.1">
    <property type="nucleotide sequence ID" value="NZ_CP024091.1"/>
</dbReference>
<sequence>MIDRSLFNVEDFLVDNTFQLYCAGTDKLCVSYWENYIKTHPEQEVVIAEAKRLYVILSGNKKPLNKQVDLLKDYIEVQKEASVIPVRKNYMWLKIAAAILVIVGITVIYKNNTKEEIPKISLVTHFSTSGGEKKKITLPDGSVVLLNAKSVLTVDKHFNDKNREVNLVGEAFFDVTHNKNKPFKVHTEDFDINVLGTSFNVKIYPGEATSETVLVKGLIVMEGKGTKGSSITLRPSQKVTFYKKVEEASGKIKLPKPSVVHPQIAINQYTKVNDSTIMEMAWTQNRLEIMDQTFAEVKGDLERWYNVEIIFNDREVEKYRFTATFKHENIEQALKAFQDAEHFKYKIRGNQIIISK</sequence>
<dbReference type="OrthoDB" id="1523735at2"/>